<feature type="region of interest" description="Disordered" evidence="1">
    <location>
        <begin position="271"/>
        <end position="313"/>
    </location>
</feature>
<keyword evidence="2 3" id="KW-0812">Transmembrane</keyword>
<feature type="transmembrane region" description="Helical" evidence="2">
    <location>
        <begin position="81"/>
        <end position="102"/>
    </location>
</feature>
<dbReference type="AlphaFoldDB" id="A0AAQ3QEY2"/>
<keyword evidence="4" id="KW-1185">Reference proteome</keyword>
<protein>
    <submittedName>
        <fullName evidence="3">Transmembrane protein 209</fullName>
    </submittedName>
</protein>
<keyword evidence="2" id="KW-1133">Transmembrane helix</keyword>
<accession>A0AAQ3QEY2</accession>
<reference evidence="3 4" key="1">
    <citation type="submission" date="2023-10" db="EMBL/GenBank/DDBJ databases">
        <title>Chromosome-scale genome assembly provides insights into flower coloration mechanisms of Canna indica.</title>
        <authorList>
            <person name="Li C."/>
        </authorList>
    </citation>
    <scope>NUCLEOTIDE SEQUENCE [LARGE SCALE GENOMIC DNA]</scope>
    <source>
        <tissue evidence="3">Flower</tissue>
    </source>
</reference>
<feature type="region of interest" description="Disordered" evidence="1">
    <location>
        <begin position="143"/>
        <end position="231"/>
    </location>
</feature>
<keyword evidence="2" id="KW-0472">Membrane</keyword>
<evidence type="ECO:0000256" key="2">
    <source>
        <dbReference type="SAM" id="Phobius"/>
    </source>
</evidence>
<feature type="compositionally biased region" description="Polar residues" evidence="1">
    <location>
        <begin position="211"/>
        <end position="231"/>
    </location>
</feature>
<feature type="compositionally biased region" description="Low complexity" evidence="1">
    <location>
        <begin position="201"/>
        <end position="210"/>
    </location>
</feature>
<name>A0AAQ3QEY2_9LILI</name>
<dbReference type="InterPro" id="IPR019176">
    <property type="entry name" value="Cytochrome_B561-rel"/>
</dbReference>
<gene>
    <name evidence="3" type="ORF">Cni_G15620</name>
</gene>
<dbReference type="GO" id="GO:0016020">
    <property type="term" value="C:membrane"/>
    <property type="evidence" value="ECO:0007669"/>
    <property type="project" value="TreeGrafter"/>
</dbReference>
<proteinExistence type="predicted"/>
<evidence type="ECO:0000313" key="4">
    <source>
        <dbReference type="Proteomes" id="UP001327560"/>
    </source>
</evidence>
<feature type="compositionally biased region" description="Polar residues" evidence="1">
    <location>
        <begin position="271"/>
        <end position="280"/>
    </location>
</feature>
<dbReference type="Proteomes" id="UP001327560">
    <property type="component" value="Chromosome 5"/>
</dbReference>
<organism evidence="3 4">
    <name type="scientific">Canna indica</name>
    <name type="common">Indian-shot</name>
    <dbReference type="NCBI Taxonomy" id="4628"/>
    <lineage>
        <taxon>Eukaryota</taxon>
        <taxon>Viridiplantae</taxon>
        <taxon>Streptophyta</taxon>
        <taxon>Embryophyta</taxon>
        <taxon>Tracheophyta</taxon>
        <taxon>Spermatophyta</taxon>
        <taxon>Magnoliopsida</taxon>
        <taxon>Liliopsida</taxon>
        <taxon>Zingiberales</taxon>
        <taxon>Cannaceae</taxon>
        <taxon>Canna</taxon>
    </lineage>
</organism>
<evidence type="ECO:0000256" key="1">
    <source>
        <dbReference type="SAM" id="MobiDB-lite"/>
    </source>
</evidence>
<sequence length="662" mass="71963">MEVAKGSADRSSPKPKFSVYQNPALAAALTAHSLRPSSSALLFFLFASVASSTSLISIYSREDDLVKSLARTRLSTSTAHFLVKCLEAGITLVFIASLSAFIRALSLRNANSALRSSSQKPKEQQTVLSQRQLGLLGLKPMPAETITDSEPLKKPPRSKSIPSSEPLVPIRRSSFNYTPSRPSRIGSDQLCSSGGKKAALSPMSPSSSHSQKVASPSTPWSRQSASSSKGIQSEAMLEQYLAQVDEKITESASTVATPSPTIRGFVISTPSSVATQSTPSGAARITPLRPARMSPGSHQKYSTPPKKGEGELPPPLSMEQAVEAFECLGIYPHIELWRDRLRQWFSSILLNPLCAKIETSHLQVMQTAASVGISITVSQVGSDSPSTTMPANLSPISGSKEWLPTITMDEDGLLHQLRASLLQARDGTTSQIPISVVQQPQPNPLLPAIQTCIDAITEHQRLNSLMKGELIKGLMPQSSVRADYTVKRVRELAEGTCMKNYEYIGNGDDYNKGERKWSSELPTDSHLLLYLFCAFLEHPKWMLHVDPTSYSGAQSSKNPLFLGVLPPVERFPEKYVAVISGVPSVLHPGACILAVGKQSPPIFTLYWDKKMQFSLQGRTALWDSILLLCHRLETSYGGVVRGVHLGSSAFNILRVVDLDTEN</sequence>
<dbReference type="Pfam" id="PF09786">
    <property type="entry name" value="CytochromB561_N"/>
    <property type="match status" value="1"/>
</dbReference>
<dbReference type="EMBL" id="CP136894">
    <property type="protein sequence ID" value="WOL06886.1"/>
    <property type="molecule type" value="Genomic_DNA"/>
</dbReference>
<dbReference type="PANTHER" id="PTHR21780">
    <property type="entry name" value="TRANSMEMBRANE PROTEIN 209"/>
    <property type="match status" value="1"/>
</dbReference>
<feature type="transmembrane region" description="Helical" evidence="2">
    <location>
        <begin position="40"/>
        <end position="60"/>
    </location>
</feature>
<evidence type="ECO:0000313" key="3">
    <source>
        <dbReference type="EMBL" id="WOL06886.1"/>
    </source>
</evidence>
<dbReference type="PANTHER" id="PTHR21780:SF0">
    <property type="entry name" value="TRANSMEMBRANE PROTEIN 209"/>
    <property type="match status" value="1"/>
</dbReference>